<evidence type="ECO:0000313" key="2">
    <source>
        <dbReference type="EMBL" id="EKX67633.1"/>
    </source>
</evidence>
<evidence type="ECO:0000256" key="1">
    <source>
        <dbReference type="SAM" id="MobiDB-lite"/>
    </source>
</evidence>
<dbReference type="EMBL" id="AEJC01000133">
    <property type="protein sequence ID" value="EKX67633.1"/>
    <property type="molecule type" value="Genomic_DNA"/>
</dbReference>
<proteinExistence type="predicted"/>
<dbReference type="AlphaFoldDB" id="L1L4U9"/>
<protein>
    <submittedName>
        <fullName evidence="2">Uncharacterized protein</fullName>
    </submittedName>
</protein>
<keyword evidence="3" id="KW-1185">Reference proteome</keyword>
<reference evidence="2 3" key="1">
    <citation type="submission" date="2012-11" db="EMBL/GenBank/DDBJ databases">
        <authorList>
            <person name="Huguet-Tapia J.C."/>
            <person name="Durkin A.S."/>
            <person name="Pettis G.S."/>
            <person name="Badger J.H."/>
        </authorList>
    </citation>
    <scope>NUCLEOTIDE SEQUENCE [LARGE SCALE GENOMIC DNA]</scope>
    <source>
        <strain evidence="2 3">91-03</strain>
    </source>
</reference>
<dbReference type="Proteomes" id="UP000010411">
    <property type="component" value="Unassembled WGS sequence"/>
</dbReference>
<sequence>MLRCARAGHRRRRARKQEEHGKHRNRISADAATWRAADEAEKGD</sequence>
<feature type="compositionally biased region" description="Basic residues" evidence="1">
    <location>
        <begin position="1"/>
        <end position="15"/>
    </location>
</feature>
<comment type="caution">
    <text evidence="2">The sequence shown here is derived from an EMBL/GenBank/DDBJ whole genome shotgun (WGS) entry which is preliminary data.</text>
</comment>
<accession>L1L4U9</accession>
<evidence type="ECO:0000313" key="3">
    <source>
        <dbReference type="Proteomes" id="UP000010411"/>
    </source>
</evidence>
<organism evidence="2 3">
    <name type="scientific">Streptomyces ipomoeae 91-03</name>
    <dbReference type="NCBI Taxonomy" id="698759"/>
    <lineage>
        <taxon>Bacteria</taxon>
        <taxon>Bacillati</taxon>
        <taxon>Actinomycetota</taxon>
        <taxon>Actinomycetes</taxon>
        <taxon>Kitasatosporales</taxon>
        <taxon>Streptomycetaceae</taxon>
        <taxon>Streptomyces</taxon>
    </lineage>
</organism>
<name>L1L4U9_9ACTN</name>
<feature type="region of interest" description="Disordered" evidence="1">
    <location>
        <begin position="1"/>
        <end position="44"/>
    </location>
</feature>
<gene>
    <name evidence="2" type="ORF">STRIP9103_08264</name>
</gene>